<keyword evidence="14" id="KW-0413">Isomerase</keyword>
<dbReference type="InterPro" id="IPR006293">
    <property type="entry name" value="DNA_helicase_ATP-dep_RecQ_bac"/>
</dbReference>
<dbReference type="InterPro" id="IPR044876">
    <property type="entry name" value="HRDC_dom_sf"/>
</dbReference>
<evidence type="ECO:0000256" key="11">
    <source>
        <dbReference type="ARBA" id="ARBA00023125"/>
    </source>
</evidence>
<evidence type="ECO:0000256" key="10">
    <source>
        <dbReference type="ARBA" id="ARBA00022840"/>
    </source>
</evidence>
<dbReference type="PROSITE" id="PS51194">
    <property type="entry name" value="HELICASE_CTER"/>
    <property type="match status" value="1"/>
</dbReference>
<evidence type="ECO:0000256" key="8">
    <source>
        <dbReference type="ARBA" id="ARBA00022806"/>
    </source>
</evidence>
<dbReference type="SUPFAM" id="SSF46785">
    <property type="entry name" value="Winged helix' DNA-binding domain"/>
    <property type="match status" value="1"/>
</dbReference>
<dbReference type="InterPro" id="IPR027417">
    <property type="entry name" value="P-loop_NTPase"/>
</dbReference>
<dbReference type="Pfam" id="PF00271">
    <property type="entry name" value="Helicase_C"/>
    <property type="match status" value="1"/>
</dbReference>
<dbReference type="Pfam" id="PF14493">
    <property type="entry name" value="HTH_40"/>
    <property type="match status" value="1"/>
</dbReference>
<dbReference type="PANTHER" id="PTHR13710:SF105">
    <property type="entry name" value="ATP-DEPENDENT DNA HELICASE Q1"/>
    <property type="match status" value="1"/>
</dbReference>
<comment type="catalytic activity">
    <reaction evidence="15">
        <text>Couples ATP hydrolysis with the unwinding of duplex DNA by translocating in the 3'-5' direction.</text>
        <dbReference type="EC" id="5.6.2.4"/>
    </reaction>
</comment>
<evidence type="ECO:0000256" key="16">
    <source>
        <dbReference type="NCBIfam" id="TIGR01389"/>
    </source>
</evidence>
<dbReference type="CDD" id="cd17920">
    <property type="entry name" value="DEXHc_RecQ"/>
    <property type="match status" value="1"/>
</dbReference>
<dbReference type="SMART" id="SM00487">
    <property type="entry name" value="DEXDc"/>
    <property type="match status" value="1"/>
</dbReference>
<dbReference type="EC" id="5.6.2.4" evidence="16"/>
<evidence type="ECO:0000256" key="2">
    <source>
        <dbReference type="ARBA" id="ARBA00001947"/>
    </source>
</evidence>
<evidence type="ECO:0000256" key="5">
    <source>
        <dbReference type="ARBA" id="ARBA00022741"/>
    </source>
</evidence>
<dbReference type="Pfam" id="PF16124">
    <property type="entry name" value="RecQ_Zn_bind"/>
    <property type="match status" value="1"/>
</dbReference>
<protein>
    <recommendedName>
        <fullName evidence="16">DNA helicase RecQ</fullName>
        <ecNumber evidence="16">5.6.2.4</ecNumber>
    </recommendedName>
</protein>
<keyword evidence="6" id="KW-0227">DNA damage</keyword>
<dbReference type="InterPro" id="IPR029491">
    <property type="entry name" value="Helicase_HTH"/>
</dbReference>
<dbReference type="GO" id="GO:0006260">
    <property type="term" value="P:DNA replication"/>
    <property type="evidence" value="ECO:0007669"/>
    <property type="project" value="InterPro"/>
</dbReference>
<comment type="cofactor">
    <cofactor evidence="1">
        <name>Mg(2+)</name>
        <dbReference type="ChEBI" id="CHEBI:18420"/>
    </cofactor>
</comment>
<comment type="caution">
    <text evidence="20">The sequence shown here is derived from an EMBL/GenBank/DDBJ whole genome shotgun (WGS) entry which is preliminary data.</text>
</comment>
<dbReference type="InterPro" id="IPR018982">
    <property type="entry name" value="RQC_domain"/>
</dbReference>
<dbReference type="Pfam" id="PF09382">
    <property type="entry name" value="RQC"/>
    <property type="match status" value="1"/>
</dbReference>
<dbReference type="GO" id="GO:0009378">
    <property type="term" value="F:four-way junction helicase activity"/>
    <property type="evidence" value="ECO:0007669"/>
    <property type="project" value="TreeGrafter"/>
</dbReference>
<dbReference type="SUPFAM" id="SSF47819">
    <property type="entry name" value="HRDC-like"/>
    <property type="match status" value="1"/>
</dbReference>
<keyword evidence="8 20" id="KW-0347">Helicase</keyword>
<evidence type="ECO:0000256" key="13">
    <source>
        <dbReference type="ARBA" id="ARBA00023204"/>
    </source>
</evidence>
<keyword evidence="10" id="KW-0067">ATP-binding</keyword>
<accession>A0A927HDJ7</accession>
<evidence type="ECO:0000259" key="18">
    <source>
        <dbReference type="PROSITE" id="PS51192"/>
    </source>
</evidence>
<dbReference type="PROSITE" id="PS51192">
    <property type="entry name" value="HELICASE_ATP_BIND_1"/>
    <property type="match status" value="1"/>
</dbReference>
<evidence type="ECO:0000256" key="12">
    <source>
        <dbReference type="ARBA" id="ARBA00023172"/>
    </source>
</evidence>
<name>A0A927HDJ7_9BACI</name>
<evidence type="ECO:0000313" key="20">
    <source>
        <dbReference type="EMBL" id="MBD3109523.1"/>
    </source>
</evidence>
<dbReference type="InterPro" id="IPR036390">
    <property type="entry name" value="WH_DNA-bd_sf"/>
</dbReference>
<dbReference type="GO" id="GO:0006281">
    <property type="term" value="P:DNA repair"/>
    <property type="evidence" value="ECO:0007669"/>
    <property type="project" value="UniProtKB-KW"/>
</dbReference>
<evidence type="ECO:0000259" key="17">
    <source>
        <dbReference type="PROSITE" id="PS50967"/>
    </source>
</evidence>
<dbReference type="GO" id="GO:0043590">
    <property type="term" value="C:bacterial nucleoid"/>
    <property type="evidence" value="ECO:0007669"/>
    <property type="project" value="TreeGrafter"/>
</dbReference>
<dbReference type="EMBL" id="JACXSI010000036">
    <property type="protein sequence ID" value="MBD3109523.1"/>
    <property type="molecule type" value="Genomic_DNA"/>
</dbReference>
<dbReference type="PANTHER" id="PTHR13710">
    <property type="entry name" value="DNA HELICASE RECQ FAMILY MEMBER"/>
    <property type="match status" value="1"/>
</dbReference>
<dbReference type="GO" id="GO:0003677">
    <property type="term" value="F:DNA binding"/>
    <property type="evidence" value="ECO:0007669"/>
    <property type="project" value="UniProtKB-KW"/>
</dbReference>
<dbReference type="GO" id="GO:0046872">
    <property type="term" value="F:metal ion binding"/>
    <property type="evidence" value="ECO:0007669"/>
    <property type="project" value="UniProtKB-KW"/>
</dbReference>
<dbReference type="CDD" id="cd18794">
    <property type="entry name" value="SF2_C_RecQ"/>
    <property type="match status" value="1"/>
</dbReference>
<dbReference type="SMART" id="SM00956">
    <property type="entry name" value="RQC"/>
    <property type="match status" value="1"/>
</dbReference>
<dbReference type="InterPro" id="IPR014001">
    <property type="entry name" value="Helicase_ATP-bd"/>
</dbReference>
<dbReference type="GO" id="GO:0016787">
    <property type="term" value="F:hydrolase activity"/>
    <property type="evidence" value="ECO:0007669"/>
    <property type="project" value="UniProtKB-KW"/>
</dbReference>
<dbReference type="Gene3D" id="1.10.150.80">
    <property type="entry name" value="HRDC domain"/>
    <property type="match status" value="1"/>
</dbReference>
<evidence type="ECO:0000256" key="3">
    <source>
        <dbReference type="ARBA" id="ARBA00005446"/>
    </source>
</evidence>
<reference evidence="20" key="1">
    <citation type="submission" date="2020-09" db="EMBL/GenBank/DDBJ databases">
        <title>Bacillus faecalis sp. nov., a moderately halophilic bacterium isolated from cow faeces.</title>
        <authorList>
            <person name="Jiang L."/>
            <person name="Lee J."/>
        </authorList>
    </citation>
    <scope>NUCLEOTIDE SEQUENCE</scope>
    <source>
        <strain evidence="20">AGMB 02131</strain>
    </source>
</reference>
<evidence type="ECO:0000256" key="15">
    <source>
        <dbReference type="ARBA" id="ARBA00034617"/>
    </source>
</evidence>
<dbReference type="FunFam" id="3.40.50.300:FF:000296">
    <property type="entry name" value="ATP-dependent DNA helicase RecQ"/>
    <property type="match status" value="1"/>
</dbReference>
<dbReference type="NCBIfam" id="TIGR01389">
    <property type="entry name" value="recQ"/>
    <property type="match status" value="1"/>
</dbReference>
<dbReference type="FunFam" id="1.10.150.80:FF:000002">
    <property type="entry name" value="ATP-dependent DNA helicase RecQ"/>
    <property type="match status" value="1"/>
</dbReference>
<dbReference type="GO" id="GO:0005737">
    <property type="term" value="C:cytoplasm"/>
    <property type="evidence" value="ECO:0007669"/>
    <property type="project" value="TreeGrafter"/>
</dbReference>
<evidence type="ECO:0000256" key="9">
    <source>
        <dbReference type="ARBA" id="ARBA00022833"/>
    </source>
</evidence>
<evidence type="ECO:0000259" key="19">
    <source>
        <dbReference type="PROSITE" id="PS51194"/>
    </source>
</evidence>
<comment type="similarity">
    <text evidence="3">Belongs to the helicase family. RecQ subfamily.</text>
</comment>
<proteinExistence type="inferred from homology"/>
<keyword evidence="5" id="KW-0547">Nucleotide-binding</keyword>
<gene>
    <name evidence="20" type="primary">recQ</name>
    <name evidence="20" type="ORF">IEO70_14335</name>
</gene>
<sequence length="710" mass="80629">MLQKATEILSAYFGYDSFRNGQKQVIEQVLRGEDTLCIMPTGGGKSLCYQIPALVQDGISLVITPLISLMKDQVDQLEQLGIPAALINSTLSTAELRATMDEIQSGEYKMLYISPERLQSAEFVEMMRTLPIPLVAIDEAHCISQWGHDFRPSYKHIYPFIKSLHTKPTVLALTATATPHVQDDICRSLQLPEQNTVMTTFKRDNLTFSVIKGQDADKFLLDYMKKNEGNTGIVYAATRKTVEQLYQSLQKKGIKAAIYHGGLSADERFRQQEAFLYDEVDVMIATNAFGMGINKSNVRYVIHYQMPKDLESYYQEAGRAGRDGLDSECILLFGAQDVQVQKFLIQQGHVNEERLQNEYNKLQQMVDYCHTESCLESYILNYFGGEALEDCGKCGNCTDNRNSVDMTLDAQMVLSCMIRTGQRFGKNMISQVLTGSRNKKLLQFRFDKLPTYNLMPKKTIEEVNNFIDYLVAHQFIDLRQGEFPYLVVSKKGVDVLKNGLRVWKKEDVVTKTISKNHPLFEELRLVRKELAAKEGVPPFVIFSDETLQDMCRRLPQTLDEMLDVKGVGQTKRDKFGGAFLQVLQKADPAEVEAAASLSAPVKRVKKQTNNKEKSHHVTYELYSDGKSIAEIAAIREVTEATVENHLMKCYQEGKTIEWQQFYTDEQASVIEQALETVNVKEAGLKALKENIADKSISYFMLRSYLIQRDK</sequence>
<evidence type="ECO:0000313" key="21">
    <source>
        <dbReference type="Proteomes" id="UP000602076"/>
    </source>
</evidence>
<dbReference type="GO" id="GO:0030894">
    <property type="term" value="C:replisome"/>
    <property type="evidence" value="ECO:0007669"/>
    <property type="project" value="TreeGrafter"/>
</dbReference>
<dbReference type="InterPro" id="IPR004589">
    <property type="entry name" value="DNA_helicase_ATP-dep_RecQ"/>
</dbReference>
<dbReference type="GO" id="GO:0005524">
    <property type="term" value="F:ATP binding"/>
    <property type="evidence" value="ECO:0007669"/>
    <property type="project" value="UniProtKB-KW"/>
</dbReference>
<dbReference type="GO" id="GO:0009432">
    <property type="term" value="P:SOS response"/>
    <property type="evidence" value="ECO:0007669"/>
    <property type="project" value="UniProtKB-UniRule"/>
</dbReference>
<evidence type="ECO:0000256" key="1">
    <source>
        <dbReference type="ARBA" id="ARBA00001946"/>
    </source>
</evidence>
<dbReference type="InterPro" id="IPR002121">
    <property type="entry name" value="HRDC_dom"/>
</dbReference>
<dbReference type="SMART" id="SM00490">
    <property type="entry name" value="HELICc"/>
    <property type="match status" value="1"/>
</dbReference>
<evidence type="ECO:0000256" key="14">
    <source>
        <dbReference type="ARBA" id="ARBA00023235"/>
    </source>
</evidence>
<evidence type="ECO:0000256" key="6">
    <source>
        <dbReference type="ARBA" id="ARBA00022763"/>
    </source>
</evidence>
<dbReference type="Gene3D" id="1.10.10.10">
    <property type="entry name" value="Winged helix-like DNA-binding domain superfamily/Winged helix DNA-binding domain"/>
    <property type="match status" value="1"/>
</dbReference>
<feature type="domain" description="Helicase ATP-binding" evidence="18">
    <location>
        <begin position="26"/>
        <end position="195"/>
    </location>
</feature>
<dbReference type="GO" id="GO:0006310">
    <property type="term" value="P:DNA recombination"/>
    <property type="evidence" value="ECO:0007669"/>
    <property type="project" value="UniProtKB-UniRule"/>
</dbReference>
<dbReference type="InterPro" id="IPR010997">
    <property type="entry name" value="HRDC-like_sf"/>
</dbReference>
<keyword evidence="21" id="KW-1185">Reference proteome</keyword>
<evidence type="ECO:0000256" key="4">
    <source>
        <dbReference type="ARBA" id="ARBA00022723"/>
    </source>
</evidence>
<organism evidence="20 21">
    <name type="scientific">Peribacillus faecalis</name>
    <dbReference type="NCBI Taxonomy" id="2772559"/>
    <lineage>
        <taxon>Bacteria</taxon>
        <taxon>Bacillati</taxon>
        <taxon>Bacillota</taxon>
        <taxon>Bacilli</taxon>
        <taxon>Bacillales</taxon>
        <taxon>Bacillaceae</taxon>
        <taxon>Peribacillus</taxon>
    </lineage>
</organism>
<feature type="domain" description="HRDC" evidence="17">
    <location>
        <begin position="513"/>
        <end position="593"/>
    </location>
</feature>
<feature type="domain" description="Helicase C-terminal" evidence="19">
    <location>
        <begin position="215"/>
        <end position="363"/>
    </location>
</feature>
<evidence type="ECO:0000256" key="7">
    <source>
        <dbReference type="ARBA" id="ARBA00022801"/>
    </source>
</evidence>
<comment type="cofactor">
    <cofactor evidence="2">
        <name>Zn(2+)</name>
        <dbReference type="ChEBI" id="CHEBI:29105"/>
    </cofactor>
</comment>
<dbReference type="GO" id="GO:0043138">
    <property type="term" value="F:3'-5' DNA helicase activity"/>
    <property type="evidence" value="ECO:0007669"/>
    <property type="project" value="UniProtKB-EC"/>
</dbReference>
<keyword evidence="4" id="KW-0479">Metal-binding</keyword>
<keyword evidence="11" id="KW-0238">DNA-binding</keyword>
<dbReference type="Gene3D" id="3.40.50.300">
    <property type="entry name" value="P-loop containing nucleotide triphosphate hydrolases"/>
    <property type="match status" value="2"/>
</dbReference>
<dbReference type="RefSeq" id="WP_190999061.1">
    <property type="nucleotide sequence ID" value="NZ_JACXSI010000036.1"/>
</dbReference>
<dbReference type="InterPro" id="IPR011545">
    <property type="entry name" value="DEAD/DEAH_box_helicase_dom"/>
</dbReference>
<dbReference type="InterPro" id="IPR001650">
    <property type="entry name" value="Helicase_C-like"/>
</dbReference>
<keyword evidence="13" id="KW-0234">DNA repair</keyword>
<keyword evidence="9" id="KW-0862">Zinc</keyword>
<dbReference type="Pfam" id="PF00270">
    <property type="entry name" value="DEAD"/>
    <property type="match status" value="1"/>
</dbReference>
<dbReference type="Proteomes" id="UP000602076">
    <property type="component" value="Unassembled WGS sequence"/>
</dbReference>
<keyword evidence="12" id="KW-0233">DNA recombination</keyword>
<dbReference type="NCBIfam" id="TIGR00614">
    <property type="entry name" value="recQ_fam"/>
    <property type="match status" value="1"/>
</dbReference>
<dbReference type="InterPro" id="IPR036388">
    <property type="entry name" value="WH-like_DNA-bd_sf"/>
</dbReference>
<dbReference type="AlphaFoldDB" id="A0A927HDJ7"/>
<dbReference type="Pfam" id="PF00570">
    <property type="entry name" value="HRDC"/>
    <property type="match status" value="1"/>
</dbReference>
<keyword evidence="7 20" id="KW-0378">Hydrolase</keyword>
<dbReference type="SMART" id="SM00341">
    <property type="entry name" value="HRDC"/>
    <property type="match status" value="1"/>
</dbReference>
<dbReference type="PROSITE" id="PS50967">
    <property type="entry name" value="HRDC"/>
    <property type="match status" value="1"/>
</dbReference>
<dbReference type="SUPFAM" id="SSF52540">
    <property type="entry name" value="P-loop containing nucleoside triphosphate hydrolases"/>
    <property type="match status" value="1"/>
</dbReference>
<dbReference type="InterPro" id="IPR032284">
    <property type="entry name" value="RecQ_Zn-bd"/>
</dbReference>